<reference evidence="1 2" key="1">
    <citation type="submission" date="2018-06" db="EMBL/GenBank/DDBJ databases">
        <title>Genomic Encyclopedia of Type Strains, Phase III (KMG-III): the genomes of soil and plant-associated and newly described type strains.</title>
        <authorList>
            <person name="Whitman W."/>
        </authorList>
    </citation>
    <scope>NUCLEOTIDE SEQUENCE [LARGE SCALE GENOMIC DNA]</scope>
    <source>
        <strain evidence="1 2">CGMCC 4.7090</strain>
    </source>
</reference>
<organism evidence="1 2">
    <name type="scientific">Actinoplanes lutulentus</name>
    <dbReference type="NCBI Taxonomy" id="1287878"/>
    <lineage>
        <taxon>Bacteria</taxon>
        <taxon>Bacillati</taxon>
        <taxon>Actinomycetota</taxon>
        <taxon>Actinomycetes</taxon>
        <taxon>Micromonosporales</taxon>
        <taxon>Micromonosporaceae</taxon>
        <taxon>Actinoplanes</taxon>
    </lineage>
</organism>
<evidence type="ECO:0000313" key="1">
    <source>
        <dbReference type="EMBL" id="RAK29701.1"/>
    </source>
</evidence>
<gene>
    <name evidence="1" type="ORF">B0I29_11727</name>
</gene>
<sequence length="174" mass="19810">MIDRIIIHCAAEVGEVTNIRHLLISLPIGIRLIVRHVQIILEITGDTIGTVKRVEAEACRISVRESTQDRIQRNRHYIYGPFLIPHEGILIGFIRQQGAKRRQHRACVPGTTPRSLLESDPNGFIHYTTGFIEGVDFQINIENHAYPVKRSGPCRTTLSRAQLLNERPHRVVIE</sequence>
<name>A0A327Z3B1_9ACTN</name>
<proteinExistence type="predicted"/>
<dbReference type="AlphaFoldDB" id="A0A327Z3B1"/>
<protein>
    <submittedName>
        <fullName evidence="1">Uncharacterized protein</fullName>
    </submittedName>
</protein>
<accession>A0A327Z3B1</accession>
<dbReference type="EMBL" id="QLMJ01000017">
    <property type="protein sequence ID" value="RAK29701.1"/>
    <property type="molecule type" value="Genomic_DNA"/>
</dbReference>
<dbReference type="Proteomes" id="UP000249341">
    <property type="component" value="Unassembled WGS sequence"/>
</dbReference>
<evidence type="ECO:0000313" key="2">
    <source>
        <dbReference type="Proteomes" id="UP000249341"/>
    </source>
</evidence>
<comment type="caution">
    <text evidence="1">The sequence shown here is derived from an EMBL/GenBank/DDBJ whole genome shotgun (WGS) entry which is preliminary data.</text>
</comment>
<keyword evidence="2" id="KW-1185">Reference proteome</keyword>